<accession>A0ACB7ZUX1</accession>
<dbReference type="EMBL" id="MU268593">
    <property type="protein sequence ID" value="KAH7904138.1"/>
    <property type="molecule type" value="Genomic_DNA"/>
</dbReference>
<name>A0ACB7ZUX1_9AGAM</name>
<evidence type="ECO:0000313" key="1">
    <source>
        <dbReference type="EMBL" id="KAH7904138.1"/>
    </source>
</evidence>
<proteinExistence type="predicted"/>
<protein>
    <submittedName>
        <fullName evidence="1">Uncharacterized protein</fullName>
    </submittedName>
</protein>
<evidence type="ECO:0000313" key="2">
    <source>
        <dbReference type="Proteomes" id="UP000790377"/>
    </source>
</evidence>
<organism evidence="1 2">
    <name type="scientific">Hygrophoropsis aurantiaca</name>
    <dbReference type="NCBI Taxonomy" id="72124"/>
    <lineage>
        <taxon>Eukaryota</taxon>
        <taxon>Fungi</taxon>
        <taxon>Dikarya</taxon>
        <taxon>Basidiomycota</taxon>
        <taxon>Agaricomycotina</taxon>
        <taxon>Agaricomycetes</taxon>
        <taxon>Agaricomycetidae</taxon>
        <taxon>Boletales</taxon>
        <taxon>Coniophorineae</taxon>
        <taxon>Hygrophoropsidaceae</taxon>
        <taxon>Hygrophoropsis</taxon>
    </lineage>
</organism>
<reference evidence="1" key="1">
    <citation type="journal article" date="2021" name="New Phytol.">
        <title>Evolutionary innovations through gain and loss of genes in the ectomycorrhizal Boletales.</title>
        <authorList>
            <person name="Wu G."/>
            <person name="Miyauchi S."/>
            <person name="Morin E."/>
            <person name="Kuo A."/>
            <person name="Drula E."/>
            <person name="Varga T."/>
            <person name="Kohler A."/>
            <person name="Feng B."/>
            <person name="Cao Y."/>
            <person name="Lipzen A."/>
            <person name="Daum C."/>
            <person name="Hundley H."/>
            <person name="Pangilinan J."/>
            <person name="Johnson J."/>
            <person name="Barry K."/>
            <person name="LaButti K."/>
            <person name="Ng V."/>
            <person name="Ahrendt S."/>
            <person name="Min B."/>
            <person name="Choi I.G."/>
            <person name="Park H."/>
            <person name="Plett J.M."/>
            <person name="Magnuson J."/>
            <person name="Spatafora J.W."/>
            <person name="Nagy L.G."/>
            <person name="Henrissat B."/>
            <person name="Grigoriev I.V."/>
            <person name="Yang Z.L."/>
            <person name="Xu J."/>
            <person name="Martin F.M."/>
        </authorList>
    </citation>
    <scope>NUCLEOTIDE SEQUENCE</scope>
    <source>
        <strain evidence="1">ATCC 28755</strain>
    </source>
</reference>
<dbReference type="Proteomes" id="UP000790377">
    <property type="component" value="Unassembled WGS sequence"/>
</dbReference>
<sequence>MVNPSRKFDFANPTEGQLQAIATGLQPSSYLNSRGMSSHNRGVGFRGLALSLADDDSPALTGSADDEDIVITDGPTHVKAKTGVNKKKGENTKDNDVDADKPSKPLAKRLRPRKPKAVESDDDDYEGSENDEEVPAKKMPRKNTAAQKTDLENAIKMETLRVQIEALNASQRTLVLQETELQAKLKLYGSQIRLHEQEAMHTYLKSYSLARELISKGRLDKDVVMLPPLNGPDVVPGGLPSIPPMIGNDFEMKYVTEDIAGTVATVKWHKPTARLPAAPTLGEEIVPWLAIRPGPSK</sequence>
<gene>
    <name evidence="1" type="ORF">BJ138DRAFT_1119693</name>
</gene>
<keyword evidence="2" id="KW-1185">Reference proteome</keyword>
<comment type="caution">
    <text evidence="1">The sequence shown here is derived from an EMBL/GenBank/DDBJ whole genome shotgun (WGS) entry which is preliminary data.</text>
</comment>